<proteinExistence type="predicted"/>
<keyword evidence="2" id="KW-1185">Reference proteome</keyword>
<evidence type="ECO:0000313" key="2">
    <source>
        <dbReference type="Proteomes" id="UP001430953"/>
    </source>
</evidence>
<reference evidence="1 2" key="1">
    <citation type="submission" date="2023-03" db="EMBL/GenBank/DDBJ databases">
        <title>High recombination rates correlate with genetic variation in Cardiocondyla obscurior ants.</title>
        <authorList>
            <person name="Errbii M."/>
        </authorList>
    </citation>
    <scope>NUCLEOTIDE SEQUENCE [LARGE SCALE GENOMIC DNA]</scope>
    <source>
        <strain evidence="1">Alpha-2009</strain>
        <tissue evidence="1">Whole body</tissue>
    </source>
</reference>
<gene>
    <name evidence="1" type="ORF">PUN28_010571</name>
</gene>
<organism evidence="1 2">
    <name type="scientific">Cardiocondyla obscurior</name>
    <dbReference type="NCBI Taxonomy" id="286306"/>
    <lineage>
        <taxon>Eukaryota</taxon>
        <taxon>Metazoa</taxon>
        <taxon>Ecdysozoa</taxon>
        <taxon>Arthropoda</taxon>
        <taxon>Hexapoda</taxon>
        <taxon>Insecta</taxon>
        <taxon>Pterygota</taxon>
        <taxon>Neoptera</taxon>
        <taxon>Endopterygota</taxon>
        <taxon>Hymenoptera</taxon>
        <taxon>Apocrita</taxon>
        <taxon>Aculeata</taxon>
        <taxon>Formicoidea</taxon>
        <taxon>Formicidae</taxon>
        <taxon>Myrmicinae</taxon>
        <taxon>Cardiocondyla</taxon>
    </lineage>
</organism>
<accession>A0AAW2FGV9</accession>
<dbReference type="Proteomes" id="UP001430953">
    <property type="component" value="Unassembled WGS sequence"/>
</dbReference>
<comment type="caution">
    <text evidence="1">The sequence shown here is derived from an EMBL/GenBank/DDBJ whole genome shotgun (WGS) entry which is preliminary data.</text>
</comment>
<dbReference type="EMBL" id="JADYXP020000010">
    <property type="protein sequence ID" value="KAL0115078.1"/>
    <property type="molecule type" value="Genomic_DNA"/>
</dbReference>
<protein>
    <submittedName>
        <fullName evidence="1">Uncharacterized protein</fullName>
    </submittedName>
</protein>
<sequence length="129" mass="15324">MSFYCKSTIKPQVLSRSSVNRRMVARRILIREFVLLEHRCRWYSQNYTETGSLHCRLSLPTYLLDRKSLVHHRLILHLPCMNILARFVSDSQSIHEMCCLNHRKKTWFLHVSLLCHICDLPEFLALDAI</sequence>
<dbReference type="AlphaFoldDB" id="A0AAW2FGV9"/>
<name>A0AAW2FGV9_9HYME</name>
<evidence type="ECO:0000313" key="1">
    <source>
        <dbReference type="EMBL" id="KAL0115078.1"/>
    </source>
</evidence>